<dbReference type="SUPFAM" id="SSF54768">
    <property type="entry name" value="dsRNA-binding domain-like"/>
    <property type="match status" value="1"/>
</dbReference>
<accession>A0A4S4M3J7</accession>
<protein>
    <recommendedName>
        <fullName evidence="2">DRBM domain-containing protein</fullName>
    </recommendedName>
</protein>
<proteinExistence type="predicted"/>
<dbReference type="Gene3D" id="3.30.160.20">
    <property type="match status" value="1"/>
</dbReference>
<feature type="domain" description="DRBM" evidence="2">
    <location>
        <begin position="6"/>
        <end position="74"/>
    </location>
</feature>
<gene>
    <name evidence="3" type="ORF">EW146_g1522</name>
</gene>
<name>A0A4S4M3J7_9AGAM</name>
<dbReference type="Pfam" id="PF00035">
    <property type="entry name" value="dsrm"/>
    <property type="match status" value="1"/>
</dbReference>
<dbReference type="EMBL" id="SGPL01000038">
    <property type="protein sequence ID" value="THH19692.1"/>
    <property type="molecule type" value="Genomic_DNA"/>
</dbReference>
<dbReference type="AlphaFoldDB" id="A0A4S4M3J7"/>
<evidence type="ECO:0000256" key="1">
    <source>
        <dbReference type="PROSITE-ProRule" id="PRU00266"/>
    </source>
</evidence>
<dbReference type="Proteomes" id="UP000310158">
    <property type="component" value="Unassembled WGS sequence"/>
</dbReference>
<dbReference type="InterPro" id="IPR014720">
    <property type="entry name" value="dsRBD_dom"/>
</dbReference>
<keyword evidence="4" id="KW-1185">Reference proteome</keyword>
<evidence type="ECO:0000259" key="2">
    <source>
        <dbReference type="PROSITE" id="PS50137"/>
    </source>
</evidence>
<evidence type="ECO:0000313" key="4">
    <source>
        <dbReference type="Proteomes" id="UP000310158"/>
    </source>
</evidence>
<dbReference type="PROSITE" id="PS50137">
    <property type="entry name" value="DS_RBD"/>
    <property type="match status" value="1"/>
</dbReference>
<dbReference type="GO" id="GO:0003723">
    <property type="term" value="F:RNA binding"/>
    <property type="evidence" value="ECO:0007669"/>
    <property type="project" value="UniProtKB-UniRule"/>
</dbReference>
<keyword evidence="1" id="KW-0694">RNA-binding</keyword>
<comment type="caution">
    <text evidence="3">The sequence shown here is derived from an EMBL/GenBank/DDBJ whole genome shotgun (WGS) entry which is preliminary data.</text>
</comment>
<sequence>MPIENRPTVRLNNCDQGHESAISWIEYDNGQPNATDRWTLTCKIHGVIKGRASAARKADAKEAAARQALQQLGQN</sequence>
<reference evidence="3 4" key="1">
    <citation type="submission" date="2019-02" db="EMBL/GenBank/DDBJ databases">
        <title>Genome sequencing of the rare red list fungi Bondarzewia mesenterica.</title>
        <authorList>
            <person name="Buettner E."/>
            <person name="Kellner H."/>
        </authorList>
    </citation>
    <scope>NUCLEOTIDE SEQUENCE [LARGE SCALE GENOMIC DNA]</scope>
    <source>
        <strain evidence="3 4">DSM 108281</strain>
    </source>
</reference>
<evidence type="ECO:0000313" key="3">
    <source>
        <dbReference type="EMBL" id="THH19692.1"/>
    </source>
</evidence>
<organism evidence="3 4">
    <name type="scientific">Bondarzewia mesenterica</name>
    <dbReference type="NCBI Taxonomy" id="1095465"/>
    <lineage>
        <taxon>Eukaryota</taxon>
        <taxon>Fungi</taxon>
        <taxon>Dikarya</taxon>
        <taxon>Basidiomycota</taxon>
        <taxon>Agaricomycotina</taxon>
        <taxon>Agaricomycetes</taxon>
        <taxon>Russulales</taxon>
        <taxon>Bondarzewiaceae</taxon>
        <taxon>Bondarzewia</taxon>
    </lineage>
</organism>